<dbReference type="GO" id="GO:0080129">
    <property type="term" value="P:proteasome core complex assembly"/>
    <property type="evidence" value="ECO:0007669"/>
    <property type="project" value="TreeGrafter"/>
</dbReference>
<sequence length="136" mass="15333">MATYFGEVVERSSRAFWGEEFDSEDDTESNSHTNCRKLEISSSDGNLTSPTIRLFLVAHGPLTEGFVETCFLDKGLPIAEITETENETEKEEESLTRRKRKPSAVYRLSSDVLLCMCSPHLDIAQSFDFAEKVCII</sequence>
<name>A0A6L2PX28_COPFO</name>
<dbReference type="OrthoDB" id="17536at2759"/>
<dbReference type="AlphaFoldDB" id="A0A6L2PX28"/>
<protein>
    <recommendedName>
        <fullName evidence="2">Proteasome assembly chaperone 1</fullName>
    </recommendedName>
</protein>
<keyword evidence="3" id="KW-0143">Chaperone</keyword>
<evidence type="ECO:0000313" key="5">
    <source>
        <dbReference type="Proteomes" id="UP000502823"/>
    </source>
</evidence>
<evidence type="ECO:0000256" key="3">
    <source>
        <dbReference type="ARBA" id="ARBA00023186"/>
    </source>
</evidence>
<comment type="caution">
    <text evidence="4">The sequence shown here is derived from an EMBL/GenBank/DDBJ whole genome shotgun (WGS) entry which is preliminary data.</text>
</comment>
<dbReference type="GO" id="GO:0005783">
    <property type="term" value="C:endoplasmic reticulum"/>
    <property type="evidence" value="ECO:0007669"/>
    <property type="project" value="InterPro"/>
</dbReference>
<dbReference type="EMBL" id="BLKM01000529">
    <property type="protein sequence ID" value="GFG35118.1"/>
    <property type="molecule type" value="Genomic_DNA"/>
</dbReference>
<comment type="similarity">
    <text evidence="1">Belongs to the PSMG1 family.</text>
</comment>
<dbReference type="GO" id="GO:0070628">
    <property type="term" value="F:proteasome binding"/>
    <property type="evidence" value="ECO:0007669"/>
    <property type="project" value="TreeGrafter"/>
</dbReference>
<dbReference type="PANTHER" id="PTHR15069:SF1">
    <property type="entry name" value="PROTEASOME ASSEMBLY CHAPERONE 1"/>
    <property type="match status" value="1"/>
</dbReference>
<reference evidence="5" key="1">
    <citation type="submission" date="2020-01" db="EMBL/GenBank/DDBJ databases">
        <title>Draft genome sequence of the Termite Coptotermes fromosanus.</title>
        <authorList>
            <person name="Itakura S."/>
            <person name="Yosikawa Y."/>
            <person name="Umezawa K."/>
        </authorList>
    </citation>
    <scope>NUCLEOTIDE SEQUENCE [LARGE SCALE GENOMIC DNA]</scope>
</reference>
<organism evidence="4 5">
    <name type="scientific">Coptotermes formosanus</name>
    <name type="common">Formosan subterranean termite</name>
    <dbReference type="NCBI Taxonomy" id="36987"/>
    <lineage>
        <taxon>Eukaryota</taxon>
        <taxon>Metazoa</taxon>
        <taxon>Ecdysozoa</taxon>
        <taxon>Arthropoda</taxon>
        <taxon>Hexapoda</taxon>
        <taxon>Insecta</taxon>
        <taxon>Pterygota</taxon>
        <taxon>Neoptera</taxon>
        <taxon>Polyneoptera</taxon>
        <taxon>Dictyoptera</taxon>
        <taxon>Blattodea</taxon>
        <taxon>Blattoidea</taxon>
        <taxon>Termitoidae</taxon>
        <taxon>Rhinotermitidae</taxon>
        <taxon>Coptotermes</taxon>
    </lineage>
</organism>
<dbReference type="PANTHER" id="PTHR15069">
    <property type="entry name" value="PROTEASOME ASSEMBLY CHAPERONE 1"/>
    <property type="match status" value="1"/>
</dbReference>
<evidence type="ECO:0000256" key="2">
    <source>
        <dbReference type="ARBA" id="ARBA00019180"/>
    </source>
</evidence>
<proteinExistence type="inferred from homology"/>
<keyword evidence="5" id="KW-1185">Reference proteome</keyword>
<evidence type="ECO:0000313" key="4">
    <source>
        <dbReference type="EMBL" id="GFG35118.1"/>
    </source>
</evidence>
<dbReference type="InterPro" id="IPR016565">
    <property type="entry name" value="Proteasome_assmbl_chp_1"/>
</dbReference>
<accession>A0A6L2PX28</accession>
<dbReference type="InParanoid" id="A0A6L2PX28"/>
<evidence type="ECO:0000256" key="1">
    <source>
        <dbReference type="ARBA" id="ARBA00005261"/>
    </source>
</evidence>
<gene>
    <name evidence="4" type="ORF">Cfor_09606</name>
</gene>
<dbReference type="Pfam" id="PF16094">
    <property type="entry name" value="PAC1"/>
    <property type="match status" value="1"/>
</dbReference>
<dbReference type="Proteomes" id="UP000502823">
    <property type="component" value="Unassembled WGS sequence"/>
</dbReference>